<organism evidence="3 4">
    <name type="scientific">Saccharomonospora azurea NA-128</name>
    <dbReference type="NCBI Taxonomy" id="882081"/>
    <lineage>
        <taxon>Bacteria</taxon>
        <taxon>Bacillati</taxon>
        <taxon>Actinomycetota</taxon>
        <taxon>Actinomycetes</taxon>
        <taxon>Pseudonocardiales</taxon>
        <taxon>Pseudonocardiaceae</taxon>
        <taxon>Saccharomonospora</taxon>
    </lineage>
</organism>
<accession>H8G9Q1</accession>
<dbReference type="OrthoDB" id="3556542at2"/>
<evidence type="ECO:0000256" key="2">
    <source>
        <dbReference type="SAM" id="SignalP"/>
    </source>
</evidence>
<proteinExistence type="predicted"/>
<feature type="compositionally biased region" description="Low complexity" evidence="1">
    <location>
        <begin position="34"/>
        <end position="44"/>
    </location>
</feature>
<evidence type="ECO:0000256" key="1">
    <source>
        <dbReference type="SAM" id="MobiDB-lite"/>
    </source>
</evidence>
<sequence length="192" mass="19751">MKRSVPVLPVLAAATLLTVAGCATEEPGIADPQTSSSAASSTSTNGSPNQPGGISASIDPCALITPAEDLTEYGRFSTGPASNDEAPGETSCSWQKEREDPLDESLIVGLIVRANQSVGTVNDVGGGVTDGEINGRTAAEAPNPQFHDCTLAIELDADSRIDVLVTAMDDVNAACEVAREVAYLVEPRLPKA</sequence>
<evidence type="ECO:0000313" key="4">
    <source>
        <dbReference type="Proteomes" id="UP000004705"/>
    </source>
</evidence>
<name>H8G9Q1_9PSEU</name>
<feature type="chain" id="PRO_5038999750" description="DUF3558 domain-containing protein" evidence="2">
    <location>
        <begin position="26"/>
        <end position="192"/>
    </location>
</feature>
<keyword evidence="2" id="KW-0732">Signal</keyword>
<feature type="region of interest" description="Disordered" evidence="1">
    <location>
        <begin position="26"/>
        <end position="59"/>
    </location>
</feature>
<protein>
    <recommendedName>
        <fullName evidence="5">DUF3558 domain-containing protein</fullName>
    </recommendedName>
</protein>
<dbReference type="HOGENOM" id="CLU_121935_0_0_11"/>
<dbReference type="Pfam" id="PF12079">
    <property type="entry name" value="DUF3558"/>
    <property type="match status" value="1"/>
</dbReference>
<evidence type="ECO:0000313" key="3">
    <source>
        <dbReference type="EMBL" id="EHY90554.1"/>
    </source>
</evidence>
<dbReference type="RefSeq" id="WP_005444031.1">
    <property type="nucleotide sequence ID" value="NZ_CM001466.1"/>
</dbReference>
<feature type="region of interest" description="Disordered" evidence="1">
    <location>
        <begin position="73"/>
        <end position="98"/>
    </location>
</feature>
<evidence type="ECO:0008006" key="5">
    <source>
        <dbReference type="Google" id="ProtNLM"/>
    </source>
</evidence>
<dbReference type="PROSITE" id="PS51257">
    <property type="entry name" value="PROKAR_LIPOPROTEIN"/>
    <property type="match status" value="1"/>
</dbReference>
<gene>
    <name evidence="3" type="ORF">SacazDRAFT_03690</name>
</gene>
<dbReference type="EMBL" id="CM001466">
    <property type="protein sequence ID" value="EHY90554.1"/>
    <property type="molecule type" value="Genomic_DNA"/>
</dbReference>
<keyword evidence="4" id="KW-1185">Reference proteome</keyword>
<dbReference type="Proteomes" id="UP000004705">
    <property type="component" value="Chromosome"/>
</dbReference>
<reference evidence="3 4" key="1">
    <citation type="journal article" date="2012" name="Stand. Genomic Sci.">
        <title>Genome sequence of the soil bacterium Saccharomonospora azurea type strain (NA-128(T)).</title>
        <authorList>
            <person name="Klenk H.P."/>
            <person name="Held B."/>
            <person name="Lucas S."/>
            <person name="Lapidus A."/>
            <person name="Copeland A."/>
            <person name="Hammon N."/>
            <person name="Pitluck S."/>
            <person name="Goodwin L.A."/>
            <person name="Han C."/>
            <person name="Tapia R."/>
            <person name="Brambilla E.M."/>
            <person name="Potter G."/>
            <person name="Land M."/>
            <person name="Ivanova N."/>
            <person name="Rohde M."/>
            <person name="Goker M."/>
            <person name="Detter J.C."/>
            <person name="Kyrpides N.C."/>
            <person name="Woyke T."/>
        </authorList>
    </citation>
    <scope>NUCLEOTIDE SEQUENCE [LARGE SCALE GENOMIC DNA]</scope>
    <source>
        <strain evidence="3 4">NA-128</strain>
    </source>
</reference>
<dbReference type="InterPro" id="IPR024520">
    <property type="entry name" value="DUF3558"/>
</dbReference>
<feature type="signal peptide" evidence="2">
    <location>
        <begin position="1"/>
        <end position="25"/>
    </location>
</feature>
<dbReference type="AlphaFoldDB" id="H8G9Q1"/>